<dbReference type="Proteomes" id="UP000002852">
    <property type="component" value="Unassembled WGS sequence"/>
</dbReference>
<accession>A0A3B5QUW8</accession>
<dbReference type="OMA" id="TFLMGHE"/>
<dbReference type="InterPro" id="IPR008405">
    <property type="entry name" value="ApoL"/>
</dbReference>
<evidence type="ECO:0000313" key="3">
    <source>
        <dbReference type="Ensembl" id="ENSXMAP00000035049.1"/>
    </source>
</evidence>
<reference evidence="3" key="4">
    <citation type="submission" date="2025-09" db="UniProtKB">
        <authorList>
            <consortium name="Ensembl"/>
        </authorList>
    </citation>
    <scope>IDENTIFICATION</scope>
    <source>
        <strain evidence="3">JP 163 A</strain>
    </source>
</reference>
<evidence type="ECO:0000256" key="2">
    <source>
        <dbReference type="SAM" id="MobiDB-lite"/>
    </source>
</evidence>
<reference evidence="4" key="1">
    <citation type="submission" date="2012-01" db="EMBL/GenBank/DDBJ databases">
        <authorList>
            <person name="Walter R."/>
            <person name="Schartl M."/>
            <person name="Warren W."/>
        </authorList>
    </citation>
    <scope>NUCLEOTIDE SEQUENCE [LARGE SCALE GENOMIC DNA]</scope>
    <source>
        <strain evidence="4">JP 163 A</strain>
    </source>
</reference>
<reference evidence="4" key="2">
    <citation type="journal article" date="2013" name="Nat. Genet.">
        <title>The genome of the platyfish, Xiphophorus maculatus, provides insights into evolutionary adaptation and several complex traits.</title>
        <authorList>
            <person name="Schartl M."/>
            <person name="Walter R.B."/>
            <person name="Shen Y."/>
            <person name="Garcia T."/>
            <person name="Catchen J."/>
            <person name="Amores A."/>
            <person name="Braasch I."/>
            <person name="Chalopin D."/>
            <person name="Volff J.N."/>
            <person name="Lesch K.P."/>
            <person name="Bisazza A."/>
            <person name="Minx P."/>
            <person name="Hillier L."/>
            <person name="Wilson R.K."/>
            <person name="Fuerstenberg S."/>
            <person name="Boore J."/>
            <person name="Searle S."/>
            <person name="Postlethwait J.H."/>
            <person name="Warren W.C."/>
        </authorList>
    </citation>
    <scope>NUCLEOTIDE SEQUENCE [LARGE SCALE GENOMIC DNA]</scope>
    <source>
        <strain evidence="4">JP 163 A</strain>
    </source>
</reference>
<evidence type="ECO:0000256" key="1">
    <source>
        <dbReference type="ARBA" id="ARBA00010090"/>
    </source>
</evidence>
<dbReference type="GeneTree" id="ENSGT01030000234599"/>
<feature type="compositionally biased region" description="Basic and acidic residues" evidence="2">
    <location>
        <begin position="21"/>
        <end position="32"/>
    </location>
</feature>
<comment type="similarity">
    <text evidence="1">Belongs to the apolipoprotein L family.</text>
</comment>
<dbReference type="AlphaFoldDB" id="A0A3B5QUW8"/>
<dbReference type="GO" id="GO:0006869">
    <property type="term" value="P:lipid transport"/>
    <property type="evidence" value="ECO:0007669"/>
    <property type="project" value="InterPro"/>
</dbReference>
<dbReference type="GO" id="GO:0016020">
    <property type="term" value="C:membrane"/>
    <property type="evidence" value="ECO:0007669"/>
    <property type="project" value="TreeGrafter"/>
</dbReference>
<dbReference type="PANTHER" id="PTHR14096">
    <property type="entry name" value="APOLIPOPROTEIN L"/>
    <property type="match status" value="1"/>
</dbReference>
<dbReference type="InParanoid" id="A0A3B5QUW8"/>
<sequence>MASRRRGSHLVKQRSGLRSQSKMEEQVTDKAWESMPTSDGSDEKGEPKPGPSGSSASGSEFLTLMKDFMTSQQKREKGLLKELRNLRMSFVCDSVNKGAKISSVAGSSVGAVGGIMSITDFALIPFTAAVSLRLTVAGAAVGGTSAVNSLVTTAVEGGVNHTQTQQANTAFQRFMFGLHMAGNNAADGIEKAGELIVDAAAAVNAGKVILQEGKALGTVSRMASDVPGVGQAAVKGSLAITKGARAGFIAANALFLGVDIYFITTDSLALAEGTETKVSKFLRARAALWLSEIEAWGKICNSLSRSKLTTEEIREMLEKPFYPVSWKQFTFLMGHEYVYWAVDTCKW</sequence>
<dbReference type="GO" id="GO:0042157">
    <property type="term" value="P:lipoprotein metabolic process"/>
    <property type="evidence" value="ECO:0007669"/>
    <property type="project" value="InterPro"/>
</dbReference>
<feature type="region of interest" description="Disordered" evidence="2">
    <location>
        <begin position="1"/>
        <end position="59"/>
    </location>
</feature>
<reference evidence="3" key="3">
    <citation type="submission" date="2025-08" db="UniProtKB">
        <authorList>
            <consortium name="Ensembl"/>
        </authorList>
    </citation>
    <scope>IDENTIFICATION</scope>
    <source>
        <strain evidence="3">JP 163 A</strain>
    </source>
</reference>
<dbReference type="PANTHER" id="PTHR14096:SF57">
    <property type="entry name" value="APOLIPOPROTEIN L4"/>
    <property type="match status" value="1"/>
</dbReference>
<keyword evidence="4" id="KW-1185">Reference proteome</keyword>
<proteinExistence type="inferred from homology"/>
<dbReference type="Pfam" id="PF05461">
    <property type="entry name" value="ApoL"/>
    <property type="match status" value="1"/>
</dbReference>
<dbReference type="GO" id="GO:0008289">
    <property type="term" value="F:lipid binding"/>
    <property type="evidence" value="ECO:0007669"/>
    <property type="project" value="InterPro"/>
</dbReference>
<feature type="compositionally biased region" description="Basic residues" evidence="2">
    <location>
        <begin position="1"/>
        <end position="12"/>
    </location>
</feature>
<name>A0A3B5QUW8_XIPMA</name>
<evidence type="ECO:0000313" key="4">
    <source>
        <dbReference type="Proteomes" id="UP000002852"/>
    </source>
</evidence>
<dbReference type="GO" id="GO:0005576">
    <property type="term" value="C:extracellular region"/>
    <property type="evidence" value="ECO:0007669"/>
    <property type="project" value="InterPro"/>
</dbReference>
<protein>
    <submittedName>
        <fullName evidence="3">Uncharacterized protein</fullName>
    </submittedName>
</protein>
<dbReference type="Ensembl" id="ENSXMAT00000022962.1">
    <property type="protein sequence ID" value="ENSXMAP00000035049.1"/>
    <property type="gene ID" value="ENSXMAG00000024661.1"/>
</dbReference>
<organism evidence="3 4">
    <name type="scientific">Xiphophorus maculatus</name>
    <name type="common">Southern platyfish</name>
    <name type="synonym">Platypoecilus maculatus</name>
    <dbReference type="NCBI Taxonomy" id="8083"/>
    <lineage>
        <taxon>Eukaryota</taxon>
        <taxon>Metazoa</taxon>
        <taxon>Chordata</taxon>
        <taxon>Craniata</taxon>
        <taxon>Vertebrata</taxon>
        <taxon>Euteleostomi</taxon>
        <taxon>Actinopterygii</taxon>
        <taxon>Neopterygii</taxon>
        <taxon>Teleostei</taxon>
        <taxon>Neoteleostei</taxon>
        <taxon>Acanthomorphata</taxon>
        <taxon>Ovalentaria</taxon>
        <taxon>Atherinomorphae</taxon>
        <taxon>Cyprinodontiformes</taxon>
        <taxon>Poeciliidae</taxon>
        <taxon>Poeciliinae</taxon>
        <taxon>Xiphophorus</taxon>
    </lineage>
</organism>